<dbReference type="PANTHER" id="PTHR43283">
    <property type="entry name" value="BETA-LACTAMASE-RELATED"/>
    <property type="match status" value="1"/>
</dbReference>
<dbReference type="EMBL" id="PXNQ02000003">
    <property type="protein sequence ID" value="RNF35295.1"/>
    <property type="molecule type" value="Genomic_DNA"/>
</dbReference>
<accession>A0A422QZ78</accession>
<reference evidence="2" key="1">
    <citation type="submission" date="2018-05" db="EMBL/GenBank/DDBJ databases">
        <title>Reclassification of Methylarcula marina and Methylarcula terricola as Paracoccus methylarcula sp.nov., comb.nov. and Paracoccus terricola comb.nov.</title>
        <authorList>
            <person name="Shmareva M.N."/>
            <person name="Doronina N.V."/>
            <person name="Vasilenko O.V."/>
            <person name="Tarlachkov S.V."/>
            <person name="Trotsenko Y.A."/>
        </authorList>
    </citation>
    <scope>NUCLEOTIDE SEQUENCE [LARGE SCALE GENOMIC DNA]</scope>
    <source>
        <strain evidence="2">VKM B-2159</strain>
    </source>
</reference>
<dbReference type="PANTHER" id="PTHR43283:SF7">
    <property type="entry name" value="BETA-LACTAMASE-RELATED DOMAIN-CONTAINING PROTEIN"/>
    <property type="match status" value="1"/>
</dbReference>
<evidence type="ECO:0000313" key="3">
    <source>
        <dbReference type="Proteomes" id="UP000238137"/>
    </source>
</evidence>
<protein>
    <submittedName>
        <fullName evidence="2">6-aminohexanoate hydrolase</fullName>
    </submittedName>
</protein>
<dbReference type="GO" id="GO:0016787">
    <property type="term" value="F:hydrolase activity"/>
    <property type="evidence" value="ECO:0007669"/>
    <property type="project" value="UniProtKB-KW"/>
</dbReference>
<keyword evidence="3" id="KW-1185">Reference proteome</keyword>
<dbReference type="AlphaFoldDB" id="A0A422QZ78"/>
<name>A0A422QZ78_9RHOB</name>
<sequence>MNHFDGLKRAAPQERNTDPMAIVDLLDEIARTGIEMHSLLVWHDGALIGEAYWAPYRADRLHMMHSVTKSFTSMAVGLAISNGKLDPDGRVIDHFPEFRDLAADGIEAMRLRHLLTMTSGHGHGISGGAWRKLRSSWAADFLARPLQYVPGEVFVYDSACSYMLSAIVQRAVGQTIHDYLRQRVFDPLRMSRRLCWDLSPEGVNSGGNGLSCLTSDLLKLGVLHLQGGRWNGDQILDPDWVSAATSKQVREVTLGVLTGEHYLGPGEEHGDAKPERRDGYGYQWWCGPNDSYSATGLFGQGCIVFPNERAVVAYTAGMDDNDRRFQTAIHERLRPALGQWRGFSLPPRLASLELRPAPPANRLRAPADWEGRYRMQSNDQGIVSVSIEREGDNIVFLQEDHRGTHRVLAGLGHRAESVTTMTGARLHHSYEADDGFTVAAWASWGKGSPEGWMRLSFDWVFVETAFRDTVHCYLRDGELRMHRQVNVNSSELSLPALHGLRDGARREAAS</sequence>
<dbReference type="Gene3D" id="3.40.710.10">
    <property type="entry name" value="DD-peptidase/beta-lactamase superfamily"/>
    <property type="match status" value="1"/>
</dbReference>
<evidence type="ECO:0000259" key="1">
    <source>
        <dbReference type="Pfam" id="PF00144"/>
    </source>
</evidence>
<dbReference type="InterPro" id="IPR001466">
    <property type="entry name" value="Beta-lactam-related"/>
</dbReference>
<dbReference type="RefSeq" id="WP_106690644.1">
    <property type="nucleotide sequence ID" value="NZ_PXNQ02000003.1"/>
</dbReference>
<dbReference type="InterPro" id="IPR050789">
    <property type="entry name" value="Diverse_Enzym_Activities"/>
</dbReference>
<dbReference type="Proteomes" id="UP000238137">
    <property type="component" value="Unassembled WGS sequence"/>
</dbReference>
<organism evidence="2 3">
    <name type="scientific">Paracoccus methylarcula</name>
    <dbReference type="NCBI Taxonomy" id="72022"/>
    <lineage>
        <taxon>Bacteria</taxon>
        <taxon>Pseudomonadati</taxon>
        <taxon>Pseudomonadota</taxon>
        <taxon>Alphaproteobacteria</taxon>
        <taxon>Rhodobacterales</taxon>
        <taxon>Paracoccaceae</taxon>
        <taxon>Paracoccus</taxon>
    </lineage>
</organism>
<proteinExistence type="predicted"/>
<gene>
    <name evidence="2" type="ORF">A7A09_006760</name>
</gene>
<evidence type="ECO:0000313" key="2">
    <source>
        <dbReference type="EMBL" id="RNF35295.1"/>
    </source>
</evidence>
<dbReference type="SUPFAM" id="SSF56601">
    <property type="entry name" value="beta-lactamase/transpeptidase-like"/>
    <property type="match status" value="1"/>
</dbReference>
<dbReference type="OrthoDB" id="9814204at2"/>
<feature type="domain" description="Beta-lactamase-related" evidence="1">
    <location>
        <begin position="38"/>
        <end position="320"/>
    </location>
</feature>
<dbReference type="Pfam" id="PF00144">
    <property type="entry name" value="Beta-lactamase"/>
    <property type="match status" value="1"/>
</dbReference>
<comment type="caution">
    <text evidence="2">The sequence shown here is derived from an EMBL/GenBank/DDBJ whole genome shotgun (WGS) entry which is preliminary data.</text>
</comment>
<dbReference type="InterPro" id="IPR012338">
    <property type="entry name" value="Beta-lactam/transpept-like"/>
</dbReference>
<keyword evidence="2" id="KW-0378">Hydrolase</keyword>